<proteinExistence type="predicted"/>
<sequence>MVGSAVDSTIQQYCNDHGINLGNRPMAAMGFGDTFFISTFKIGSNAAITLGGNDWSFFFPTSHFTGIDEDRLKNRTFTVSDGVNTATVLLEWQYLDMDDLIGDINDQLSNASVSASAVKVNENQFKIIATLAKVKLTIGGANKDQFFDVFQTQ</sequence>
<dbReference type="EMBL" id="AP017312">
    <property type="protein sequence ID" value="BAU26538.1"/>
    <property type="molecule type" value="Genomic_DNA"/>
</dbReference>
<dbReference type="KEGG" id="asoc:CB4_00665"/>
<accession>A0A0U5ARU3</accession>
<protein>
    <submittedName>
        <fullName evidence="1">Uncharacterized protein</fullName>
    </submittedName>
</protein>
<name>A0A0U5ARU3_9BACL</name>
<keyword evidence="2" id="KW-1185">Reference proteome</keyword>
<gene>
    <name evidence="1" type="ORF">CB4_00665</name>
</gene>
<reference evidence="1 2" key="1">
    <citation type="submission" date="2015-12" db="EMBL/GenBank/DDBJ databases">
        <title>Genome sequence of Aneurinibacillus soli.</title>
        <authorList>
            <person name="Lee J.S."/>
            <person name="Lee K.C."/>
            <person name="Kim K.K."/>
            <person name="Lee B.W."/>
        </authorList>
    </citation>
    <scope>NUCLEOTIDE SEQUENCE [LARGE SCALE GENOMIC DNA]</scope>
    <source>
        <strain evidence="1 2">CB4</strain>
    </source>
</reference>
<dbReference type="Proteomes" id="UP000217696">
    <property type="component" value="Chromosome"/>
</dbReference>
<evidence type="ECO:0000313" key="2">
    <source>
        <dbReference type="Proteomes" id="UP000217696"/>
    </source>
</evidence>
<dbReference type="AlphaFoldDB" id="A0A0U5ARU3"/>
<evidence type="ECO:0000313" key="1">
    <source>
        <dbReference type="EMBL" id="BAU26538.1"/>
    </source>
</evidence>
<organism evidence="1 2">
    <name type="scientific">Aneurinibacillus soli</name>
    <dbReference type="NCBI Taxonomy" id="1500254"/>
    <lineage>
        <taxon>Bacteria</taxon>
        <taxon>Bacillati</taxon>
        <taxon>Bacillota</taxon>
        <taxon>Bacilli</taxon>
        <taxon>Bacillales</taxon>
        <taxon>Paenibacillaceae</taxon>
        <taxon>Aneurinibacillus group</taxon>
        <taxon>Aneurinibacillus</taxon>
    </lineage>
</organism>